<keyword evidence="8 10" id="KW-0927">Auxin signaling pathway</keyword>
<dbReference type="InterPro" id="IPR003340">
    <property type="entry name" value="B3_DNA-bd"/>
</dbReference>
<dbReference type="AlphaFoldDB" id="A0AAV1B1S1"/>
<evidence type="ECO:0000256" key="8">
    <source>
        <dbReference type="ARBA" id="ARBA00023294"/>
    </source>
</evidence>
<comment type="subunit">
    <text evidence="3 10">Homodimers and heterodimers.</text>
</comment>
<keyword evidence="4 10" id="KW-0805">Transcription regulation</keyword>
<keyword evidence="7 10" id="KW-0539">Nucleus</keyword>
<proteinExistence type="inferred from homology"/>
<dbReference type="InterPro" id="IPR010525">
    <property type="entry name" value="ARF_dom"/>
</dbReference>
<dbReference type="GO" id="GO:0009734">
    <property type="term" value="P:auxin-activated signaling pathway"/>
    <property type="evidence" value="ECO:0007669"/>
    <property type="project" value="UniProtKB-KW"/>
</dbReference>
<name>A0AAV1B1S1_VICFA</name>
<dbReference type="CDD" id="cd10017">
    <property type="entry name" value="B3_DNA"/>
    <property type="match status" value="1"/>
</dbReference>
<comment type="similarity">
    <text evidence="2 10">Belongs to the ARF family.</text>
</comment>
<comment type="function">
    <text evidence="9">Auxin response factors (ARFs) are transcriptional factors that bind specifically to the DNA sequence 5'-TGTCTC-3' found in the auxin-responsive promoter elements (AuxREs). Could act as transcriptional activator or repressor. Formation of heterodimers with Aux/IAA proteins may alter their ability to modulate early auxin response genes expression.</text>
</comment>
<accession>A0AAV1B1S1</accession>
<gene>
    <name evidence="12" type="ORF">VFH_V137440</name>
</gene>
<evidence type="ECO:0000256" key="5">
    <source>
        <dbReference type="ARBA" id="ARBA00023125"/>
    </source>
</evidence>
<sequence>MSEESEEKLIDGNNDVDPQLWHAIAGGMVQIPQVNSKIFYFPQGHAEHAYEPVNFSVDVKVPFFIPCRVAAIHYRADPDTDEVYAKLRLVPLHISEAGFDDGCVGGVDDMSETKNKYQSYTKTLTQSDANNGGGFSCPRYCAETLLPPLDYSGTPPSQYISATDVHGQTWEFKHVYRGTPKRHLLTTNWSDFVTDKLLVSGDSLVFLRAENGDLHIGIRRSTRRNEIGFNPSSKRKPGSEIGIRIGPSYLGLTSSSGEKDNKLQKNDKEKGLKISDKIMGRGKVKAEDVIEAVRLGVNMQPFDVVYYPRVGTPEFFVKTSSIRTALQIRWCCGMRFKMAFETEDSSRISWFMGTITSVQAADPAWPDSLWRLLQVTWDEPELLKNTKRVNPWQVEIVSHMPSIPFSSFLPPSRKKLRLSQYPDYPIGGQFSMPTFPNYIQTPNVPIFHLPKTSPAGMQGARHDPFGVSLSDIHINKSPLVFFKPNFQQPFDPNATTSMMVPSNTVLQKANNSVNVLCSPSENRDHAKPAQIVLFGKTIRIAPGNENAVNKITNNFSNLLQAPPKQSTGERLECNPKNQCIKETLAGETLESEHSGRN</sequence>
<dbReference type="EMBL" id="OX451740">
    <property type="protein sequence ID" value="CAI8614597.1"/>
    <property type="molecule type" value="Genomic_DNA"/>
</dbReference>
<dbReference type="InterPro" id="IPR015300">
    <property type="entry name" value="DNA-bd_pseudobarrel_sf"/>
</dbReference>
<keyword evidence="6 10" id="KW-0804">Transcription</keyword>
<dbReference type="Pfam" id="PF06507">
    <property type="entry name" value="ARF_AD"/>
    <property type="match status" value="1"/>
</dbReference>
<protein>
    <recommendedName>
        <fullName evidence="10">Auxin response factor</fullName>
    </recommendedName>
</protein>
<keyword evidence="13" id="KW-1185">Reference proteome</keyword>
<dbReference type="SMART" id="SM01019">
    <property type="entry name" value="B3"/>
    <property type="match status" value="1"/>
</dbReference>
<dbReference type="GO" id="GO:0003677">
    <property type="term" value="F:DNA binding"/>
    <property type="evidence" value="ECO:0007669"/>
    <property type="project" value="UniProtKB-KW"/>
</dbReference>
<dbReference type="Gene3D" id="2.40.330.10">
    <property type="entry name" value="DNA-binding pseudobarrel domain"/>
    <property type="match status" value="1"/>
</dbReference>
<dbReference type="PANTHER" id="PTHR31384">
    <property type="entry name" value="AUXIN RESPONSE FACTOR 4-RELATED"/>
    <property type="match status" value="1"/>
</dbReference>
<evidence type="ECO:0000256" key="7">
    <source>
        <dbReference type="ARBA" id="ARBA00023242"/>
    </source>
</evidence>
<evidence type="ECO:0000256" key="9">
    <source>
        <dbReference type="ARBA" id="ARBA00037697"/>
    </source>
</evidence>
<dbReference type="InterPro" id="IPR044835">
    <property type="entry name" value="ARF_plant"/>
</dbReference>
<dbReference type="GO" id="GO:0051301">
    <property type="term" value="P:cell division"/>
    <property type="evidence" value="ECO:0007669"/>
    <property type="project" value="UniProtKB-ARBA"/>
</dbReference>
<organism evidence="12 13">
    <name type="scientific">Vicia faba</name>
    <name type="common">Broad bean</name>
    <name type="synonym">Faba vulgaris</name>
    <dbReference type="NCBI Taxonomy" id="3906"/>
    <lineage>
        <taxon>Eukaryota</taxon>
        <taxon>Viridiplantae</taxon>
        <taxon>Streptophyta</taxon>
        <taxon>Embryophyta</taxon>
        <taxon>Tracheophyta</taxon>
        <taxon>Spermatophyta</taxon>
        <taxon>Magnoliopsida</taxon>
        <taxon>eudicotyledons</taxon>
        <taxon>Gunneridae</taxon>
        <taxon>Pentapetalae</taxon>
        <taxon>rosids</taxon>
        <taxon>fabids</taxon>
        <taxon>Fabales</taxon>
        <taxon>Fabaceae</taxon>
        <taxon>Papilionoideae</taxon>
        <taxon>50 kb inversion clade</taxon>
        <taxon>NPAAA clade</taxon>
        <taxon>Hologalegina</taxon>
        <taxon>IRL clade</taxon>
        <taxon>Fabeae</taxon>
        <taxon>Vicia</taxon>
    </lineage>
</organism>
<evidence type="ECO:0000313" key="12">
    <source>
        <dbReference type="EMBL" id="CAI8614597.1"/>
    </source>
</evidence>
<evidence type="ECO:0000256" key="2">
    <source>
        <dbReference type="ARBA" id="ARBA00007853"/>
    </source>
</evidence>
<dbReference type="FunFam" id="2.30.30.1040:FF:000002">
    <property type="entry name" value="Auxin response factor"/>
    <property type="match status" value="1"/>
</dbReference>
<dbReference type="Proteomes" id="UP001157006">
    <property type="component" value="Chromosome 5"/>
</dbReference>
<dbReference type="GO" id="GO:0005634">
    <property type="term" value="C:nucleus"/>
    <property type="evidence" value="ECO:0007669"/>
    <property type="project" value="UniProtKB-SubCell"/>
</dbReference>
<evidence type="ECO:0000256" key="1">
    <source>
        <dbReference type="ARBA" id="ARBA00004123"/>
    </source>
</evidence>
<dbReference type="PROSITE" id="PS50863">
    <property type="entry name" value="B3"/>
    <property type="match status" value="1"/>
</dbReference>
<evidence type="ECO:0000256" key="10">
    <source>
        <dbReference type="RuleBase" id="RU004561"/>
    </source>
</evidence>
<dbReference type="SUPFAM" id="SSF101936">
    <property type="entry name" value="DNA-binding pseudobarrel domain"/>
    <property type="match status" value="1"/>
</dbReference>
<dbReference type="Pfam" id="PF02362">
    <property type="entry name" value="B3"/>
    <property type="match status" value="1"/>
</dbReference>
<dbReference type="Gene3D" id="2.30.30.1040">
    <property type="match status" value="1"/>
</dbReference>
<dbReference type="FunFam" id="2.40.330.10:FF:000001">
    <property type="entry name" value="Auxin response factor"/>
    <property type="match status" value="1"/>
</dbReference>
<comment type="subcellular location">
    <subcellularLocation>
        <location evidence="1 10">Nucleus</location>
    </subcellularLocation>
</comment>
<evidence type="ECO:0000256" key="4">
    <source>
        <dbReference type="ARBA" id="ARBA00023015"/>
    </source>
</evidence>
<dbReference type="GO" id="GO:0006355">
    <property type="term" value="P:regulation of DNA-templated transcription"/>
    <property type="evidence" value="ECO:0007669"/>
    <property type="project" value="InterPro"/>
</dbReference>
<dbReference type="PANTHER" id="PTHR31384:SF39">
    <property type="entry name" value="AUXIN RESPONSE FACTOR"/>
    <property type="match status" value="1"/>
</dbReference>
<dbReference type="GO" id="GO:0048829">
    <property type="term" value="P:root cap development"/>
    <property type="evidence" value="ECO:0007669"/>
    <property type="project" value="UniProtKB-ARBA"/>
</dbReference>
<evidence type="ECO:0000259" key="11">
    <source>
        <dbReference type="PROSITE" id="PS50863"/>
    </source>
</evidence>
<feature type="domain" description="TF-B3" evidence="11">
    <location>
        <begin position="120"/>
        <end position="222"/>
    </location>
</feature>
<evidence type="ECO:0000313" key="13">
    <source>
        <dbReference type="Proteomes" id="UP001157006"/>
    </source>
</evidence>
<dbReference type="GO" id="GO:0007389">
    <property type="term" value="P:pattern specification process"/>
    <property type="evidence" value="ECO:0007669"/>
    <property type="project" value="UniProtKB-ARBA"/>
</dbReference>
<evidence type="ECO:0000256" key="3">
    <source>
        <dbReference type="ARBA" id="ARBA00011726"/>
    </source>
</evidence>
<keyword evidence="5 10" id="KW-0238">DNA-binding</keyword>
<reference evidence="12 13" key="1">
    <citation type="submission" date="2023-01" db="EMBL/GenBank/DDBJ databases">
        <authorList>
            <person name="Kreplak J."/>
        </authorList>
    </citation>
    <scope>NUCLEOTIDE SEQUENCE [LARGE SCALE GENOMIC DNA]</scope>
</reference>
<evidence type="ECO:0000256" key="6">
    <source>
        <dbReference type="ARBA" id="ARBA00023163"/>
    </source>
</evidence>